<dbReference type="Proteomes" id="UP000266841">
    <property type="component" value="Unassembled WGS sequence"/>
</dbReference>
<keyword evidence="3" id="KW-1185">Reference proteome</keyword>
<reference evidence="2 3" key="1">
    <citation type="journal article" date="2012" name="Genome Biol.">
        <title>Genome and low-iron response of an oceanic diatom adapted to chronic iron limitation.</title>
        <authorList>
            <person name="Lommer M."/>
            <person name="Specht M."/>
            <person name="Roy A.S."/>
            <person name="Kraemer L."/>
            <person name="Andreson R."/>
            <person name="Gutowska M.A."/>
            <person name="Wolf J."/>
            <person name="Bergner S.V."/>
            <person name="Schilhabel M.B."/>
            <person name="Klostermeier U.C."/>
            <person name="Beiko R.G."/>
            <person name="Rosenstiel P."/>
            <person name="Hippler M."/>
            <person name="Laroche J."/>
        </authorList>
    </citation>
    <scope>NUCLEOTIDE SEQUENCE [LARGE SCALE GENOMIC DNA]</scope>
    <source>
        <strain evidence="2 3">CCMP1005</strain>
    </source>
</reference>
<protein>
    <submittedName>
        <fullName evidence="2">Uncharacterized protein</fullName>
    </submittedName>
</protein>
<gene>
    <name evidence="2" type="ORF">THAOC_13137</name>
</gene>
<feature type="region of interest" description="Disordered" evidence="1">
    <location>
        <begin position="124"/>
        <end position="147"/>
    </location>
</feature>
<accession>K0T693</accession>
<name>K0T693_THAOC</name>
<dbReference type="EMBL" id="AGNL01015354">
    <property type="protein sequence ID" value="EJK65962.1"/>
    <property type="molecule type" value="Genomic_DNA"/>
</dbReference>
<organism evidence="2 3">
    <name type="scientific">Thalassiosira oceanica</name>
    <name type="common">Marine diatom</name>
    <dbReference type="NCBI Taxonomy" id="159749"/>
    <lineage>
        <taxon>Eukaryota</taxon>
        <taxon>Sar</taxon>
        <taxon>Stramenopiles</taxon>
        <taxon>Ochrophyta</taxon>
        <taxon>Bacillariophyta</taxon>
        <taxon>Coscinodiscophyceae</taxon>
        <taxon>Thalassiosirophycidae</taxon>
        <taxon>Thalassiosirales</taxon>
        <taxon>Thalassiosiraceae</taxon>
        <taxon>Thalassiosira</taxon>
    </lineage>
</organism>
<sequence>MKIRDEVWKAREQENPMAPGRMSKDMMVYELWSFKHWPGDGPPGGGDAAEHAPSGSDVVLGRGAGVVIRGPPGWSGGHRHLVGMGRVASMPNVLPNVFLDGGWGVWTLSSSAPPSGWRWEQRVPEDEVVSPEAGGQARPRPPQEADAARCRERVRRCDSVSARAMGECVASTLCGVYSSCPSQRRQRQLPYILLLSPSCRGRVKTASAGLDLDLDEEGPMTESGRRALKGAIWDESTLNAMANRNHYCKLLLIGDADTVLISSHLRQKVLRVNESDHVFRNKSIKMHWLLSKRIRTGGNVLHLIAELGGENQLLERLPYVLSSIGRYCTESTREEMVALTLGEGGMFLQPVTVLLELIKNWQLPEMFERRQHEDGVNVANIDSRY</sequence>
<comment type="caution">
    <text evidence="2">The sequence shown here is derived from an EMBL/GenBank/DDBJ whole genome shotgun (WGS) entry which is preliminary data.</text>
</comment>
<evidence type="ECO:0000256" key="1">
    <source>
        <dbReference type="SAM" id="MobiDB-lite"/>
    </source>
</evidence>
<evidence type="ECO:0000313" key="3">
    <source>
        <dbReference type="Proteomes" id="UP000266841"/>
    </source>
</evidence>
<dbReference type="AlphaFoldDB" id="K0T693"/>
<proteinExistence type="predicted"/>
<evidence type="ECO:0000313" key="2">
    <source>
        <dbReference type="EMBL" id="EJK65962.1"/>
    </source>
</evidence>